<dbReference type="PANTHER" id="PTHR43877">
    <property type="entry name" value="AMINOALKYLPHOSPHONATE N-ACETYLTRANSFERASE-RELATED-RELATED"/>
    <property type="match status" value="1"/>
</dbReference>
<dbReference type="OrthoDB" id="3190820at2"/>
<dbReference type="PANTHER" id="PTHR43877:SF2">
    <property type="entry name" value="AMINOALKYLPHOSPHONATE N-ACETYLTRANSFERASE-RELATED"/>
    <property type="match status" value="1"/>
</dbReference>
<evidence type="ECO:0000259" key="3">
    <source>
        <dbReference type="PROSITE" id="PS51186"/>
    </source>
</evidence>
<dbReference type="PROSITE" id="PS51186">
    <property type="entry name" value="GNAT"/>
    <property type="match status" value="1"/>
</dbReference>
<accession>A0A516SD82</accession>
<dbReference type="Proteomes" id="UP000317550">
    <property type="component" value="Chromosome"/>
</dbReference>
<evidence type="ECO:0000256" key="1">
    <source>
        <dbReference type="ARBA" id="ARBA00022679"/>
    </source>
</evidence>
<dbReference type="InterPro" id="IPR016181">
    <property type="entry name" value="Acyl_CoA_acyltransferase"/>
</dbReference>
<reference evidence="5" key="1">
    <citation type="submission" date="2019-07" db="EMBL/GenBank/DDBJ databases">
        <title>Chitinimonas sp. nov., isolated from Ny-Alesund, arctica soil.</title>
        <authorList>
            <person name="Xu Q."/>
            <person name="Peng F."/>
        </authorList>
    </citation>
    <scope>NUCLEOTIDE SEQUENCE [LARGE SCALE GENOMIC DNA]</scope>
    <source>
        <strain evidence="5">R3-44</strain>
    </source>
</reference>
<dbReference type="EMBL" id="CP041730">
    <property type="protein sequence ID" value="QDQ26109.1"/>
    <property type="molecule type" value="Genomic_DNA"/>
</dbReference>
<gene>
    <name evidence="4" type="ORF">FNU76_06935</name>
</gene>
<evidence type="ECO:0000256" key="2">
    <source>
        <dbReference type="ARBA" id="ARBA00023315"/>
    </source>
</evidence>
<name>A0A516SD82_9NEIS</name>
<keyword evidence="2" id="KW-0012">Acyltransferase</keyword>
<dbReference type="GO" id="GO:0016747">
    <property type="term" value="F:acyltransferase activity, transferring groups other than amino-acyl groups"/>
    <property type="evidence" value="ECO:0007669"/>
    <property type="project" value="InterPro"/>
</dbReference>
<dbReference type="InterPro" id="IPR050832">
    <property type="entry name" value="Bact_Acetyltransf"/>
</dbReference>
<organism evidence="4 5">
    <name type="scientific">Chitinimonas arctica</name>
    <dbReference type="NCBI Taxonomy" id="2594795"/>
    <lineage>
        <taxon>Bacteria</taxon>
        <taxon>Pseudomonadati</taxon>
        <taxon>Pseudomonadota</taxon>
        <taxon>Betaproteobacteria</taxon>
        <taxon>Neisseriales</taxon>
        <taxon>Chitinibacteraceae</taxon>
        <taxon>Chitinimonas</taxon>
    </lineage>
</organism>
<dbReference type="CDD" id="cd04301">
    <property type="entry name" value="NAT_SF"/>
    <property type="match status" value="1"/>
</dbReference>
<evidence type="ECO:0000313" key="4">
    <source>
        <dbReference type="EMBL" id="QDQ26109.1"/>
    </source>
</evidence>
<dbReference type="RefSeq" id="WP_144277508.1">
    <property type="nucleotide sequence ID" value="NZ_CP041730.1"/>
</dbReference>
<dbReference type="KEGG" id="cari:FNU76_06935"/>
<protein>
    <submittedName>
        <fullName evidence="4">GNAT family N-acetyltransferase</fullName>
    </submittedName>
</protein>
<dbReference type="Pfam" id="PF00583">
    <property type="entry name" value="Acetyltransf_1"/>
    <property type="match status" value="1"/>
</dbReference>
<dbReference type="InterPro" id="IPR000182">
    <property type="entry name" value="GNAT_dom"/>
</dbReference>
<proteinExistence type="predicted"/>
<evidence type="ECO:0000313" key="5">
    <source>
        <dbReference type="Proteomes" id="UP000317550"/>
    </source>
</evidence>
<feature type="domain" description="N-acetyltransferase" evidence="3">
    <location>
        <begin position="35"/>
        <end position="185"/>
    </location>
</feature>
<keyword evidence="1 4" id="KW-0808">Transferase</keyword>
<sequence>MPINRRERAHETREPVLQLIRTYRSPERDAITTEIILRPATSKDAPQVAEVLLLSRKAFLPYACGPHTDAEVYQWVREMLIPTGGVIVACSGTAIVGVLAIECTDELSWLDQLYLAPSHVGQGIGALLLDHALQVLPLPIRLYTFQANVRARAFYERHGFKAIAFTDGSENMEQCPDVLYELALRSSC</sequence>
<dbReference type="Gene3D" id="3.40.630.30">
    <property type="match status" value="1"/>
</dbReference>
<dbReference type="SUPFAM" id="SSF55729">
    <property type="entry name" value="Acyl-CoA N-acyltransferases (Nat)"/>
    <property type="match status" value="1"/>
</dbReference>
<keyword evidence="5" id="KW-1185">Reference proteome</keyword>
<dbReference type="AlphaFoldDB" id="A0A516SD82"/>